<feature type="compositionally biased region" description="Polar residues" evidence="6">
    <location>
        <begin position="569"/>
        <end position="587"/>
    </location>
</feature>
<comment type="subcellular location">
    <subcellularLocation>
        <location evidence="1">Nucleus</location>
    </subcellularLocation>
</comment>
<keyword evidence="8" id="KW-1185">Reference proteome</keyword>
<dbReference type="InterPro" id="IPR019145">
    <property type="entry name" value="Mediator_Med10"/>
</dbReference>
<dbReference type="STRING" id="1664694.A0A0N1P1F0"/>
<dbReference type="Pfam" id="PF09748">
    <property type="entry name" value="Med10"/>
    <property type="match status" value="1"/>
</dbReference>
<dbReference type="GO" id="GO:0003712">
    <property type="term" value="F:transcription coregulator activity"/>
    <property type="evidence" value="ECO:0007669"/>
    <property type="project" value="InterPro"/>
</dbReference>
<feature type="region of interest" description="Disordered" evidence="6">
    <location>
        <begin position="1"/>
        <end position="44"/>
    </location>
</feature>
<evidence type="ECO:0000256" key="2">
    <source>
        <dbReference type="ARBA" id="ARBA00005389"/>
    </source>
</evidence>
<evidence type="ECO:0000256" key="1">
    <source>
        <dbReference type="ARBA" id="ARBA00004123"/>
    </source>
</evidence>
<dbReference type="GO" id="GO:0016592">
    <property type="term" value="C:mediator complex"/>
    <property type="evidence" value="ECO:0007669"/>
    <property type="project" value="InterPro"/>
</dbReference>
<feature type="region of interest" description="Disordered" evidence="6">
    <location>
        <begin position="553"/>
        <end position="612"/>
    </location>
</feature>
<gene>
    <name evidence="7" type="ORF">AB675_8808</name>
</gene>
<evidence type="ECO:0000256" key="6">
    <source>
        <dbReference type="SAM" id="MobiDB-lite"/>
    </source>
</evidence>
<keyword evidence="5" id="KW-0539">Nucleus</keyword>
<keyword evidence="4" id="KW-0804">Transcription</keyword>
<reference evidence="7 8" key="1">
    <citation type="submission" date="2015-06" db="EMBL/GenBank/DDBJ databases">
        <title>Draft genome of the ant-associated black yeast Phialophora attae CBS 131958.</title>
        <authorList>
            <person name="Moreno L.F."/>
            <person name="Stielow B.J."/>
            <person name="de Hoog S."/>
            <person name="Vicente V.A."/>
            <person name="Weiss V.A."/>
            <person name="de Vries M."/>
            <person name="Cruz L.M."/>
            <person name="Souza E.M."/>
        </authorList>
    </citation>
    <scope>NUCLEOTIDE SEQUENCE [LARGE SCALE GENOMIC DNA]</scope>
    <source>
        <strain evidence="7 8">CBS 131958</strain>
    </source>
</reference>
<dbReference type="VEuPathDB" id="FungiDB:AB675_8808"/>
<feature type="compositionally biased region" description="Basic residues" evidence="6">
    <location>
        <begin position="1"/>
        <end position="10"/>
    </location>
</feature>
<feature type="region of interest" description="Disordered" evidence="6">
    <location>
        <begin position="80"/>
        <end position="251"/>
    </location>
</feature>
<sequence length="782" mass="85640">MPPKKRRRKAPTGAHVAQPKPKGKAKPKYHALTSTNGNRLTVISYPPDPPLGRAWEYEIVKPRVHNAFLALRVPPERLRPFLEKYGPGSGQGVAGAESADRAENSEYLDSGHEDTQQGDSNDSPDFARLVETPESLRQEAATHPDDSPATHTASGTVEGTQRRDSVLEPGEIREDSNFSAASSTARSPRSKVVSLRLPKSYYRHTGQPSVESPEAPDFSPITPFGYEGFTPLGHAGEGSPSDDVAQVGNEVEVPKSPIAEVHAEPVSPAQVEVSQDRAVQIESEVTITAPSLVQLTNEKDVFSVHEEVSANTEAASPRNQTLRIENEFSTSLPELVPETEAEHLPFVQEQVSQNNLDQIDDETFTAAPSSIPETKEGYLPSVHEEVPASGSENQLARPESETSAAAAAAQHLVADFEVALVPSVQEAAVSAKAAETNPKNQVTQVENERSQDIVAPGLEPERKTEHILAVQERPSQDREDERVEVGVARGLPVTAHHSFVTLGFSQRRSEFINHSLSHPASVPYSSSRTRHTLPITAHHSYVTLKYNKRRASVLEQSPKRPKRRGSAKPSGTPSRGTRNNSVATPTRRNTRAHSAIPDLPPPPTMGSVKDPNDVSTVIKDVVDNLYDVQSKTHGYIPETQDLLVERLTDLTTSLTQLRDLTNRQKTPSNPIHDVRIPPEIVDYVDEGRNPDIFTRDFVENVQRGNAVVNGKKQAFRDFSVIFAQKLKEGIKGVDQHVDRIMEQAGLEKELEEAMRKTNDQKAANANGDSKVDVVMLENGQGK</sequence>
<feature type="compositionally biased region" description="Basic and acidic residues" evidence="6">
    <location>
        <begin position="160"/>
        <end position="176"/>
    </location>
</feature>
<dbReference type="OrthoDB" id="337270at2759"/>
<protein>
    <submittedName>
        <fullName evidence="7">Mediator of RNA polymerase II transcription subunit 10</fullName>
    </submittedName>
</protein>
<evidence type="ECO:0000256" key="4">
    <source>
        <dbReference type="ARBA" id="ARBA00023163"/>
    </source>
</evidence>
<keyword evidence="3" id="KW-0805">Transcription regulation</keyword>
<dbReference type="AlphaFoldDB" id="A0A0N1P1F0"/>
<comment type="caution">
    <text evidence="7">The sequence shown here is derived from an EMBL/GenBank/DDBJ whole genome shotgun (WGS) entry which is preliminary data.</text>
</comment>
<feature type="compositionally biased region" description="Polar residues" evidence="6">
    <location>
        <begin position="149"/>
        <end position="159"/>
    </location>
</feature>
<evidence type="ECO:0000313" key="7">
    <source>
        <dbReference type="EMBL" id="KPI44754.1"/>
    </source>
</evidence>
<dbReference type="GeneID" id="28741166"/>
<feature type="compositionally biased region" description="Basic and acidic residues" evidence="6">
    <location>
        <begin position="134"/>
        <end position="148"/>
    </location>
</feature>
<comment type="similarity">
    <text evidence="2">Belongs to the Mediator complex subunit 10 family.</text>
</comment>
<name>A0A0N1P1F0_9EURO</name>
<feature type="compositionally biased region" description="Polar residues" evidence="6">
    <location>
        <begin position="32"/>
        <end position="41"/>
    </location>
</feature>
<evidence type="ECO:0000256" key="3">
    <source>
        <dbReference type="ARBA" id="ARBA00023015"/>
    </source>
</evidence>
<feature type="compositionally biased region" description="Basic and acidic residues" evidence="6">
    <location>
        <begin position="98"/>
        <end position="115"/>
    </location>
</feature>
<evidence type="ECO:0000256" key="5">
    <source>
        <dbReference type="ARBA" id="ARBA00023242"/>
    </source>
</evidence>
<proteinExistence type="inferred from homology"/>
<dbReference type="RefSeq" id="XP_018004717.1">
    <property type="nucleotide sequence ID" value="XM_018149286.1"/>
</dbReference>
<dbReference type="Proteomes" id="UP000038010">
    <property type="component" value="Unassembled WGS sequence"/>
</dbReference>
<dbReference type="EMBL" id="LFJN01000003">
    <property type="protein sequence ID" value="KPI44754.1"/>
    <property type="molecule type" value="Genomic_DNA"/>
</dbReference>
<organism evidence="7 8">
    <name type="scientific">Cyphellophora attinorum</name>
    <dbReference type="NCBI Taxonomy" id="1664694"/>
    <lineage>
        <taxon>Eukaryota</taxon>
        <taxon>Fungi</taxon>
        <taxon>Dikarya</taxon>
        <taxon>Ascomycota</taxon>
        <taxon>Pezizomycotina</taxon>
        <taxon>Eurotiomycetes</taxon>
        <taxon>Chaetothyriomycetidae</taxon>
        <taxon>Chaetothyriales</taxon>
        <taxon>Cyphellophoraceae</taxon>
        <taxon>Cyphellophora</taxon>
    </lineage>
</organism>
<evidence type="ECO:0000313" key="8">
    <source>
        <dbReference type="Proteomes" id="UP000038010"/>
    </source>
</evidence>
<accession>A0A0N1P1F0</accession>
<dbReference type="GO" id="GO:0006357">
    <property type="term" value="P:regulation of transcription by RNA polymerase II"/>
    <property type="evidence" value="ECO:0007669"/>
    <property type="project" value="InterPro"/>
</dbReference>